<dbReference type="EMBL" id="BMEX01000004">
    <property type="protein sequence ID" value="GGA44502.1"/>
    <property type="molecule type" value="Genomic_DNA"/>
</dbReference>
<dbReference type="InterPro" id="IPR050362">
    <property type="entry name" value="Cation-dep_OMT"/>
</dbReference>
<dbReference type="Proteomes" id="UP000617979">
    <property type="component" value="Unassembled WGS sequence"/>
</dbReference>
<dbReference type="Gene3D" id="3.40.50.150">
    <property type="entry name" value="Vaccinia Virus protein VP39"/>
    <property type="match status" value="1"/>
</dbReference>
<dbReference type="SUPFAM" id="SSF53335">
    <property type="entry name" value="S-adenosyl-L-methionine-dependent methyltransferases"/>
    <property type="match status" value="1"/>
</dbReference>
<sequence>MKESTRYIESIYGEDPMLEKVKETIIENEMPSISVSPGLGRFLTWLVRLSGAKRILEIGALGGYSGICLARGLDEDGELVSLELKEEYARVAHRNLIEAGLGDRVSYVVGDALGTLASLVKKGESFDFFFIDADKQSYPRYLDYAIQLARPGAIIAADNILLRGKVFDESVDEDRVKAVRTFNQRFATDECLLSAMLPAFDGISIAMVK</sequence>
<dbReference type="InterPro" id="IPR029063">
    <property type="entry name" value="SAM-dependent_MTases_sf"/>
</dbReference>
<comment type="caution">
    <text evidence="4">The sequence shown here is derived from an EMBL/GenBank/DDBJ whole genome shotgun (WGS) entry which is preliminary data.</text>
</comment>
<dbReference type="PANTHER" id="PTHR10509">
    <property type="entry name" value="O-METHYLTRANSFERASE-RELATED"/>
    <property type="match status" value="1"/>
</dbReference>
<keyword evidence="2" id="KW-0808">Transferase</keyword>
<reference evidence="5" key="1">
    <citation type="journal article" date="2019" name="Int. J. Syst. Evol. Microbiol.">
        <title>The Global Catalogue of Microorganisms (GCM) 10K type strain sequencing project: providing services to taxonomists for standard genome sequencing and annotation.</title>
        <authorList>
            <consortium name="The Broad Institute Genomics Platform"/>
            <consortium name="The Broad Institute Genome Sequencing Center for Infectious Disease"/>
            <person name="Wu L."/>
            <person name="Ma J."/>
        </authorList>
    </citation>
    <scope>NUCLEOTIDE SEQUENCE [LARGE SCALE GENOMIC DNA]</scope>
    <source>
        <strain evidence="5">CGMCC 1.12404</strain>
    </source>
</reference>
<dbReference type="CDD" id="cd02440">
    <property type="entry name" value="AdoMet_MTases"/>
    <property type="match status" value="1"/>
</dbReference>
<evidence type="ECO:0000256" key="2">
    <source>
        <dbReference type="ARBA" id="ARBA00022679"/>
    </source>
</evidence>
<evidence type="ECO:0000313" key="4">
    <source>
        <dbReference type="EMBL" id="GGA44502.1"/>
    </source>
</evidence>
<keyword evidence="3" id="KW-0949">S-adenosyl-L-methionine</keyword>
<accession>A0ABQ1GIK3</accession>
<dbReference type="Pfam" id="PF01596">
    <property type="entry name" value="Methyltransf_3"/>
    <property type="match status" value="1"/>
</dbReference>
<evidence type="ECO:0000313" key="5">
    <source>
        <dbReference type="Proteomes" id="UP000617979"/>
    </source>
</evidence>
<evidence type="ECO:0000256" key="3">
    <source>
        <dbReference type="ARBA" id="ARBA00022691"/>
    </source>
</evidence>
<dbReference type="PROSITE" id="PS51682">
    <property type="entry name" value="SAM_OMT_I"/>
    <property type="match status" value="1"/>
</dbReference>
<dbReference type="PANTHER" id="PTHR10509:SF14">
    <property type="entry name" value="CAFFEOYL-COA O-METHYLTRANSFERASE 3-RELATED"/>
    <property type="match status" value="1"/>
</dbReference>
<organism evidence="4 5">
    <name type="scientific">Kroppenstedtia guangzhouensis</name>
    <dbReference type="NCBI Taxonomy" id="1274356"/>
    <lineage>
        <taxon>Bacteria</taxon>
        <taxon>Bacillati</taxon>
        <taxon>Bacillota</taxon>
        <taxon>Bacilli</taxon>
        <taxon>Bacillales</taxon>
        <taxon>Thermoactinomycetaceae</taxon>
        <taxon>Kroppenstedtia</taxon>
    </lineage>
</organism>
<keyword evidence="1" id="KW-0489">Methyltransferase</keyword>
<proteinExistence type="predicted"/>
<evidence type="ECO:0000256" key="1">
    <source>
        <dbReference type="ARBA" id="ARBA00022603"/>
    </source>
</evidence>
<dbReference type="RefSeq" id="WP_229735986.1">
    <property type="nucleotide sequence ID" value="NZ_BMEX01000004.1"/>
</dbReference>
<dbReference type="InterPro" id="IPR002935">
    <property type="entry name" value="SAM_O-MeTrfase"/>
</dbReference>
<name>A0ABQ1GIK3_9BACL</name>
<protein>
    <submittedName>
        <fullName evidence="4">O-methyltransferase</fullName>
    </submittedName>
</protein>
<keyword evidence="5" id="KW-1185">Reference proteome</keyword>
<gene>
    <name evidence="4" type="ORF">GCM10007416_17070</name>
</gene>